<protein>
    <submittedName>
        <fullName evidence="1">Uncharacterized protein</fullName>
    </submittedName>
</protein>
<name>A0ACB8FBU3_9SAUR</name>
<dbReference type="EMBL" id="CM037622">
    <property type="protein sequence ID" value="KAH8002908.1"/>
    <property type="molecule type" value="Genomic_DNA"/>
</dbReference>
<evidence type="ECO:0000313" key="1">
    <source>
        <dbReference type="EMBL" id="KAH8002908.1"/>
    </source>
</evidence>
<organism evidence="1 2">
    <name type="scientific">Sphaerodactylus townsendi</name>
    <dbReference type="NCBI Taxonomy" id="933632"/>
    <lineage>
        <taxon>Eukaryota</taxon>
        <taxon>Metazoa</taxon>
        <taxon>Chordata</taxon>
        <taxon>Craniata</taxon>
        <taxon>Vertebrata</taxon>
        <taxon>Euteleostomi</taxon>
        <taxon>Lepidosauria</taxon>
        <taxon>Squamata</taxon>
        <taxon>Bifurcata</taxon>
        <taxon>Gekkota</taxon>
        <taxon>Sphaerodactylidae</taxon>
        <taxon>Sphaerodactylus</taxon>
    </lineage>
</organism>
<keyword evidence="2" id="KW-1185">Reference proteome</keyword>
<evidence type="ECO:0000313" key="2">
    <source>
        <dbReference type="Proteomes" id="UP000827872"/>
    </source>
</evidence>
<comment type="caution">
    <text evidence="1">The sequence shown here is derived from an EMBL/GenBank/DDBJ whole genome shotgun (WGS) entry which is preliminary data.</text>
</comment>
<proteinExistence type="predicted"/>
<dbReference type="Proteomes" id="UP000827872">
    <property type="component" value="Linkage Group LG09"/>
</dbReference>
<accession>A0ACB8FBU3</accession>
<gene>
    <name evidence="1" type="ORF">K3G42_004870</name>
</gene>
<reference evidence="1" key="1">
    <citation type="submission" date="2021-08" db="EMBL/GenBank/DDBJ databases">
        <title>The first chromosome-level gecko genome reveals the dynamic sex chromosomes of Neotropical dwarf geckos (Sphaerodactylidae: Sphaerodactylus).</title>
        <authorList>
            <person name="Pinto B.J."/>
            <person name="Keating S.E."/>
            <person name="Gamble T."/>
        </authorList>
    </citation>
    <scope>NUCLEOTIDE SEQUENCE</scope>
    <source>
        <strain evidence="1">TG3544</strain>
    </source>
</reference>
<sequence length="92" mass="10714">MQLHSWKRWRKTRELRSKRKICDNLAMCECYRATKQHQKGLLEAHVSGALKPVYLTYDNAQCGKAPIKQCCTDEDVGILITEFLLLLNYVEV</sequence>